<evidence type="ECO:0000313" key="2">
    <source>
        <dbReference type="Proteomes" id="UP000517765"/>
    </source>
</evidence>
<name>A0A7W3X1E4_9ACTN</name>
<sequence length="232" mass="25732">MREIVYLSERKLRQFVPPPRRLPRPGALRLTTPFGGLDMDTPHPDGERNRLRHLADVHKHIETIAEWYTDPDLRPGQWVQFETPLRCVTLTDAHRDLVLFVDRPGDEDCRLLLHGSVRHLRGWTPTSVDGPPLETVDYGSSLGTAFVTRVGEVVAALTRHRDPAPADHPEPHLPDRGVLQLLHALDADNPTIDTSATMTGYARVTGLLPPTDSTPHCLVASPLTVEHAAPAP</sequence>
<dbReference type="InterPro" id="IPR054284">
    <property type="entry name" value="DUF7019"/>
</dbReference>
<proteinExistence type="predicted"/>
<dbReference type="Proteomes" id="UP000517765">
    <property type="component" value="Unassembled WGS sequence"/>
</dbReference>
<evidence type="ECO:0000313" key="1">
    <source>
        <dbReference type="EMBL" id="MBB1262341.1"/>
    </source>
</evidence>
<dbReference type="EMBL" id="JABJXA010000317">
    <property type="protein sequence ID" value="MBB1262341.1"/>
    <property type="molecule type" value="Genomic_DNA"/>
</dbReference>
<protein>
    <submittedName>
        <fullName evidence="1">Uncharacterized protein</fullName>
    </submittedName>
</protein>
<gene>
    <name evidence="1" type="ORF">H3147_26590</name>
</gene>
<reference evidence="2" key="1">
    <citation type="submission" date="2020-05" db="EMBL/GenBank/DDBJ databases">
        <title>Classification of alakaliphilic streptomycetes isolated from an alkaline soil next to Lonar Crater, India and a proposal for the recognition of Streptomyces alkaliterrae sp. nov.</title>
        <authorList>
            <person name="Golinska P."/>
        </authorList>
    </citation>
    <scope>NUCLEOTIDE SEQUENCE [LARGE SCALE GENOMIC DNA]</scope>
    <source>
        <strain evidence="2">OF8</strain>
    </source>
</reference>
<dbReference type="AlphaFoldDB" id="A0A7W3X1E4"/>
<dbReference type="NCBIfam" id="NF040893">
    <property type="entry name" value="SAVMC3_10250"/>
    <property type="match status" value="1"/>
</dbReference>
<dbReference type="Pfam" id="PF22880">
    <property type="entry name" value="DUF7019"/>
    <property type="match status" value="1"/>
</dbReference>
<organism evidence="1 2">
    <name type="scientific">Streptomyces alkaliterrae</name>
    <dbReference type="NCBI Taxonomy" id="2213162"/>
    <lineage>
        <taxon>Bacteria</taxon>
        <taxon>Bacillati</taxon>
        <taxon>Actinomycetota</taxon>
        <taxon>Actinomycetes</taxon>
        <taxon>Kitasatosporales</taxon>
        <taxon>Streptomycetaceae</taxon>
        <taxon>Streptomyces</taxon>
    </lineage>
</organism>
<comment type="caution">
    <text evidence="1">The sequence shown here is derived from an EMBL/GenBank/DDBJ whole genome shotgun (WGS) entry which is preliminary data.</text>
</comment>
<dbReference type="RefSeq" id="WP_181356595.1">
    <property type="nucleotide sequence ID" value="NZ_JABJXA010000317.1"/>
</dbReference>
<accession>A0A7W3X1E4</accession>